<dbReference type="EMBL" id="KN834782">
    <property type="protein sequence ID" value="KIK58868.1"/>
    <property type="molecule type" value="Genomic_DNA"/>
</dbReference>
<gene>
    <name evidence="2" type="ORF">GYMLUDRAFT_262257</name>
</gene>
<reference evidence="2 3" key="1">
    <citation type="submission" date="2014-04" db="EMBL/GenBank/DDBJ databases">
        <title>Evolutionary Origins and Diversification of the Mycorrhizal Mutualists.</title>
        <authorList>
            <consortium name="DOE Joint Genome Institute"/>
            <consortium name="Mycorrhizal Genomics Consortium"/>
            <person name="Kohler A."/>
            <person name="Kuo A."/>
            <person name="Nagy L.G."/>
            <person name="Floudas D."/>
            <person name="Copeland A."/>
            <person name="Barry K.W."/>
            <person name="Cichocki N."/>
            <person name="Veneault-Fourrey C."/>
            <person name="LaButti K."/>
            <person name="Lindquist E.A."/>
            <person name="Lipzen A."/>
            <person name="Lundell T."/>
            <person name="Morin E."/>
            <person name="Murat C."/>
            <person name="Riley R."/>
            <person name="Ohm R."/>
            <person name="Sun H."/>
            <person name="Tunlid A."/>
            <person name="Henrissat B."/>
            <person name="Grigoriev I.V."/>
            <person name="Hibbett D.S."/>
            <person name="Martin F."/>
        </authorList>
    </citation>
    <scope>NUCLEOTIDE SEQUENCE [LARGE SCALE GENOMIC DNA]</scope>
    <source>
        <strain evidence="2 3">FD-317 M1</strain>
    </source>
</reference>
<proteinExistence type="predicted"/>
<feature type="compositionally biased region" description="Polar residues" evidence="1">
    <location>
        <begin position="1"/>
        <end position="11"/>
    </location>
</feature>
<dbReference type="OrthoDB" id="3051161at2759"/>
<organism evidence="2 3">
    <name type="scientific">Collybiopsis luxurians FD-317 M1</name>
    <dbReference type="NCBI Taxonomy" id="944289"/>
    <lineage>
        <taxon>Eukaryota</taxon>
        <taxon>Fungi</taxon>
        <taxon>Dikarya</taxon>
        <taxon>Basidiomycota</taxon>
        <taxon>Agaricomycotina</taxon>
        <taxon>Agaricomycetes</taxon>
        <taxon>Agaricomycetidae</taxon>
        <taxon>Agaricales</taxon>
        <taxon>Marasmiineae</taxon>
        <taxon>Omphalotaceae</taxon>
        <taxon>Collybiopsis</taxon>
        <taxon>Collybiopsis luxurians</taxon>
    </lineage>
</organism>
<evidence type="ECO:0000256" key="1">
    <source>
        <dbReference type="SAM" id="MobiDB-lite"/>
    </source>
</evidence>
<sequence length="161" mass="18024">MSHCSSPTAVDSTIDGGMTSGEDDDNVQVSPVQVEEVEESDGEIASVASSEAEDVEWKESGTSWLNKDISSMVQEQRTQVNQLTWVDWVEKVLGGIPSNWPISKVPIAYLIGLSDPKYIRDGKEVEWDELLEGESQEHWTYNSRGFNDSKTKYVFLMVMTL</sequence>
<keyword evidence="3" id="KW-1185">Reference proteome</keyword>
<feature type="region of interest" description="Disordered" evidence="1">
    <location>
        <begin position="1"/>
        <end position="53"/>
    </location>
</feature>
<accession>A0A0D0CT13</accession>
<evidence type="ECO:0000313" key="3">
    <source>
        <dbReference type="Proteomes" id="UP000053593"/>
    </source>
</evidence>
<name>A0A0D0CT13_9AGAR</name>
<evidence type="ECO:0000313" key="2">
    <source>
        <dbReference type="EMBL" id="KIK58868.1"/>
    </source>
</evidence>
<protein>
    <submittedName>
        <fullName evidence="2">Uncharacterized protein</fullName>
    </submittedName>
</protein>
<dbReference type="AlphaFoldDB" id="A0A0D0CT13"/>
<dbReference type="Proteomes" id="UP000053593">
    <property type="component" value="Unassembled WGS sequence"/>
</dbReference>
<dbReference type="HOGENOM" id="CLU_1643884_0_0_1"/>